<proteinExistence type="predicted"/>
<reference evidence="2" key="1">
    <citation type="submission" date="2022-11" db="EMBL/GenBank/DDBJ databases">
        <title>Centuries of genome instability and evolution in soft-shell clam transmissible cancer (bioRxiv).</title>
        <authorList>
            <person name="Hart S.F.M."/>
            <person name="Yonemitsu M.A."/>
            <person name="Giersch R.M."/>
            <person name="Beal B.F."/>
            <person name="Arriagada G."/>
            <person name="Davis B.W."/>
            <person name="Ostrander E.A."/>
            <person name="Goff S.P."/>
            <person name="Metzger M.J."/>
        </authorList>
    </citation>
    <scope>NUCLEOTIDE SEQUENCE</scope>
    <source>
        <strain evidence="2">MELC-2E11</strain>
        <tissue evidence="2">Siphon/mantle</tissue>
    </source>
</reference>
<evidence type="ECO:0000313" key="2">
    <source>
        <dbReference type="EMBL" id="WAR02462.1"/>
    </source>
</evidence>
<accession>A0ABY7E0D5</accession>
<name>A0ABY7E0D5_MYAAR</name>
<evidence type="ECO:0000256" key="1">
    <source>
        <dbReference type="SAM" id="SignalP"/>
    </source>
</evidence>
<keyword evidence="3" id="KW-1185">Reference proteome</keyword>
<organism evidence="2 3">
    <name type="scientific">Mya arenaria</name>
    <name type="common">Soft-shell clam</name>
    <dbReference type="NCBI Taxonomy" id="6604"/>
    <lineage>
        <taxon>Eukaryota</taxon>
        <taxon>Metazoa</taxon>
        <taxon>Spiralia</taxon>
        <taxon>Lophotrochozoa</taxon>
        <taxon>Mollusca</taxon>
        <taxon>Bivalvia</taxon>
        <taxon>Autobranchia</taxon>
        <taxon>Heteroconchia</taxon>
        <taxon>Euheterodonta</taxon>
        <taxon>Imparidentia</taxon>
        <taxon>Neoheterodontei</taxon>
        <taxon>Myida</taxon>
        <taxon>Myoidea</taxon>
        <taxon>Myidae</taxon>
        <taxon>Mya</taxon>
    </lineage>
</organism>
<feature type="signal peptide" evidence="1">
    <location>
        <begin position="1"/>
        <end position="29"/>
    </location>
</feature>
<dbReference type="Proteomes" id="UP001164746">
    <property type="component" value="Chromosome 4"/>
</dbReference>
<sequence>MLPDTRVKGVTSALIIWLLVALLYDATEADLGVACATNAECGSGVCDLTRTSSICALVSGGTCDAAKSQCMTYSECTTEGCTCSNGDADETTKLCPSPSSGFREIWSMFAVVTCLFLNQL</sequence>
<evidence type="ECO:0000313" key="3">
    <source>
        <dbReference type="Proteomes" id="UP001164746"/>
    </source>
</evidence>
<dbReference type="EMBL" id="CP111015">
    <property type="protein sequence ID" value="WAR02462.1"/>
    <property type="molecule type" value="Genomic_DNA"/>
</dbReference>
<keyword evidence="1" id="KW-0732">Signal</keyword>
<protein>
    <submittedName>
        <fullName evidence="2">Uncharacterized protein</fullName>
    </submittedName>
</protein>
<feature type="chain" id="PRO_5045189944" evidence="1">
    <location>
        <begin position="30"/>
        <end position="120"/>
    </location>
</feature>
<gene>
    <name evidence="2" type="ORF">MAR_009020</name>
</gene>